<dbReference type="GO" id="GO:0032580">
    <property type="term" value="C:Golgi cisterna membrane"/>
    <property type="evidence" value="ECO:0007669"/>
    <property type="project" value="UniProtKB-SubCell"/>
</dbReference>
<organism evidence="10">
    <name type="scientific">Phallusia mammillata</name>
    <dbReference type="NCBI Taxonomy" id="59560"/>
    <lineage>
        <taxon>Eukaryota</taxon>
        <taxon>Metazoa</taxon>
        <taxon>Chordata</taxon>
        <taxon>Tunicata</taxon>
        <taxon>Ascidiacea</taxon>
        <taxon>Phlebobranchia</taxon>
        <taxon>Ascidiidae</taxon>
        <taxon>Phallusia</taxon>
    </lineage>
</organism>
<dbReference type="InterPro" id="IPR008428">
    <property type="entry name" value="Chond_GalNAc"/>
</dbReference>
<name>A0A6F9D967_9ASCI</name>
<evidence type="ECO:0000256" key="8">
    <source>
        <dbReference type="ARBA" id="ARBA00023136"/>
    </source>
</evidence>
<dbReference type="InterPro" id="IPR051227">
    <property type="entry name" value="CS_glycosyltransferase"/>
</dbReference>
<keyword evidence="8" id="KW-0472">Membrane</keyword>
<comment type="subcellular location">
    <subcellularLocation>
        <location evidence="1 9">Golgi apparatus</location>
        <location evidence="1 9">Golgi stack membrane</location>
        <topology evidence="1 9">Single-pass type II membrane protein</topology>
    </subcellularLocation>
</comment>
<dbReference type="EC" id="2.4.1.-" evidence="9"/>
<dbReference type="Pfam" id="PF05679">
    <property type="entry name" value="CHGN"/>
    <property type="match status" value="1"/>
</dbReference>
<keyword evidence="3 9" id="KW-0808">Transferase</keyword>
<sequence>MERKTVQFVAAYVVGWFLASNVWTKEANLALKTSFLARDSNATSICPPTCKKMLDTCLSCPDVTENDVNNQTSSNTYRSQPYQPNTFAEDTSNRWIYYRDNFIYDRINTGPKIGINARIRTEIERVKWKAKKILQQSGVATAKLKYVDLYVKYDPFVGKTYLANLEQKTVKGNFQTGSTIVEFNSPFVTGKPKLIDITLEDSSKHMVIVSTVYEATARLERFLQRFEANVLKRDPSISNTLRIQFVFFDADRQLNTTRKVISRFREKNAKTVVDFHVINGRFNKTFGLHDATMKCHDDEIVLYMDIDMFITSDFLNRIKRNVVKNSTVMFPIPFSQYDPEIMNGASRVFPLLQTRDKEQISKQSGFWIYYGFGISAMYKSDYTKIGGFISSRTGWGGEDVDFYKKVLADPDLTVMSAVDPDLIHVFHPRRCDIALPSDQLRMCFGAWADGIGSQMNLAALLLRQNNSAYENFDIG</sequence>
<dbReference type="GO" id="GO:0047238">
    <property type="term" value="F:glucuronosyl-N-acetylgalactosaminyl-proteoglycan 4-beta-N-acetylgalactosaminyltransferase activity"/>
    <property type="evidence" value="ECO:0007669"/>
    <property type="project" value="TreeGrafter"/>
</dbReference>
<keyword evidence="7 9" id="KW-0333">Golgi apparatus</keyword>
<dbReference type="PANTHER" id="PTHR12369:SF11">
    <property type="entry name" value="HEXOSYLTRANSFERASE"/>
    <property type="match status" value="1"/>
</dbReference>
<dbReference type="InterPro" id="IPR029044">
    <property type="entry name" value="Nucleotide-diphossugar_trans"/>
</dbReference>
<dbReference type="Gene3D" id="3.90.550.10">
    <property type="entry name" value="Spore Coat Polysaccharide Biosynthesis Protein SpsA, Chain A"/>
    <property type="match status" value="1"/>
</dbReference>
<evidence type="ECO:0000256" key="5">
    <source>
        <dbReference type="ARBA" id="ARBA00022968"/>
    </source>
</evidence>
<dbReference type="AlphaFoldDB" id="A0A6F9D967"/>
<evidence type="ECO:0000256" key="9">
    <source>
        <dbReference type="RuleBase" id="RU364016"/>
    </source>
</evidence>
<keyword evidence="6" id="KW-1133">Transmembrane helix</keyword>
<gene>
    <name evidence="10" type="primary">Chsy3-001</name>
</gene>
<evidence type="ECO:0000256" key="2">
    <source>
        <dbReference type="ARBA" id="ARBA00009239"/>
    </source>
</evidence>
<keyword evidence="4" id="KW-0812">Transmembrane</keyword>
<evidence type="ECO:0000256" key="1">
    <source>
        <dbReference type="ARBA" id="ARBA00004447"/>
    </source>
</evidence>
<evidence type="ECO:0000256" key="4">
    <source>
        <dbReference type="ARBA" id="ARBA00022692"/>
    </source>
</evidence>
<evidence type="ECO:0000313" key="10">
    <source>
        <dbReference type="EMBL" id="CAB3230931.1"/>
    </source>
</evidence>
<reference evidence="10" key="1">
    <citation type="submission" date="2020-04" db="EMBL/GenBank/DDBJ databases">
        <authorList>
            <person name="Neveu A P."/>
        </authorList>
    </citation>
    <scope>NUCLEOTIDE SEQUENCE</scope>
    <source>
        <tissue evidence="10">Whole embryo</tissue>
    </source>
</reference>
<dbReference type="EMBL" id="LR783949">
    <property type="protein sequence ID" value="CAB3230931.1"/>
    <property type="molecule type" value="mRNA"/>
</dbReference>
<evidence type="ECO:0000256" key="7">
    <source>
        <dbReference type="ARBA" id="ARBA00023034"/>
    </source>
</evidence>
<evidence type="ECO:0000256" key="6">
    <source>
        <dbReference type="ARBA" id="ARBA00022989"/>
    </source>
</evidence>
<accession>A0A6F9D967</accession>
<keyword evidence="5 9" id="KW-0735">Signal-anchor</keyword>
<dbReference type="SUPFAM" id="SSF53448">
    <property type="entry name" value="Nucleotide-diphospho-sugar transferases"/>
    <property type="match status" value="1"/>
</dbReference>
<protein>
    <recommendedName>
        <fullName evidence="9">Hexosyltransferase</fullName>
        <ecNumber evidence="9">2.4.1.-</ecNumber>
    </recommendedName>
</protein>
<comment type="similarity">
    <text evidence="2 9">Belongs to the chondroitin N-acetylgalactosaminyltransferase family.</text>
</comment>
<proteinExistence type="evidence at transcript level"/>
<dbReference type="PANTHER" id="PTHR12369">
    <property type="entry name" value="CHONDROITIN SYNTHASE"/>
    <property type="match status" value="1"/>
</dbReference>
<evidence type="ECO:0000256" key="3">
    <source>
        <dbReference type="ARBA" id="ARBA00022679"/>
    </source>
</evidence>